<accession>A0AA95GJM2</accession>
<reference evidence="11" key="1">
    <citation type="submission" date="2023-04" db="EMBL/GenBank/DDBJ databases">
        <title>Genome dynamics across the evolutionary transition to endosymbiosis.</title>
        <authorList>
            <person name="Siozios S."/>
            <person name="Nadal-Jimenez P."/>
            <person name="Azagi T."/>
            <person name="Sprong H."/>
            <person name="Frost C.L."/>
            <person name="Parratt S.R."/>
            <person name="Taylor G."/>
            <person name="Brettell L."/>
            <person name="Lew K.C."/>
            <person name="Croft L."/>
            <person name="King K.C."/>
            <person name="Brockhurst M.A."/>
            <person name="Hypsa V."/>
            <person name="Novakova E."/>
            <person name="Darby A.C."/>
            <person name="Hurst G.D.D."/>
        </authorList>
    </citation>
    <scope>NUCLEOTIDE SEQUENCE</scope>
    <source>
        <strain evidence="11">APv</strain>
    </source>
</reference>
<evidence type="ECO:0000256" key="6">
    <source>
        <dbReference type="ARBA" id="ARBA00022777"/>
    </source>
</evidence>
<evidence type="ECO:0000313" key="11">
    <source>
        <dbReference type="EMBL" id="WGM00162.1"/>
    </source>
</evidence>
<dbReference type="EMBL" id="CP123504">
    <property type="protein sequence ID" value="WGM00162.1"/>
    <property type="molecule type" value="Genomic_DNA"/>
</dbReference>
<dbReference type="PROSITE" id="PS50109">
    <property type="entry name" value="HIS_KIN"/>
    <property type="match status" value="1"/>
</dbReference>
<dbReference type="Proteomes" id="UP001177595">
    <property type="component" value="Chromosome"/>
</dbReference>
<evidence type="ECO:0000313" key="12">
    <source>
        <dbReference type="Proteomes" id="UP001177595"/>
    </source>
</evidence>
<dbReference type="InterPro" id="IPR036097">
    <property type="entry name" value="HisK_dim/P_sf"/>
</dbReference>
<evidence type="ECO:0000259" key="9">
    <source>
        <dbReference type="PROSITE" id="PS50109"/>
    </source>
</evidence>
<dbReference type="SMART" id="SM00388">
    <property type="entry name" value="HisKA"/>
    <property type="match status" value="1"/>
</dbReference>
<dbReference type="InterPro" id="IPR005467">
    <property type="entry name" value="His_kinase_dom"/>
</dbReference>
<dbReference type="InterPro" id="IPR036890">
    <property type="entry name" value="HATPase_C_sf"/>
</dbReference>
<feature type="domain" description="Histidine kinase" evidence="9">
    <location>
        <begin position="246"/>
        <end position="460"/>
    </location>
</feature>
<dbReference type="FunFam" id="3.30.565.10:FF:000006">
    <property type="entry name" value="Sensor histidine kinase WalK"/>
    <property type="match status" value="1"/>
</dbReference>
<dbReference type="Pfam" id="PF00672">
    <property type="entry name" value="HAMP"/>
    <property type="match status" value="1"/>
</dbReference>
<dbReference type="Pfam" id="PF00512">
    <property type="entry name" value="HisKA"/>
    <property type="match status" value="1"/>
</dbReference>
<feature type="domain" description="HAMP" evidence="10">
    <location>
        <begin position="186"/>
        <end position="238"/>
    </location>
</feature>
<dbReference type="Gene3D" id="3.30.565.10">
    <property type="entry name" value="Histidine kinase-like ATPase, C-terminal domain"/>
    <property type="match status" value="1"/>
</dbReference>
<dbReference type="SMART" id="SM00387">
    <property type="entry name" value="HATPase_c"/>
    <property type="match status" value="1"/>
</dbReference>
<dbReference type="SUPFAM" id="SSF55874">
    <property type="entry name" value="ATPase domain of HSP90 chaperone/DNA topoisomerase II/histidine kinase"/>
    <property type="match status" value="1"/>
</dbReference>
<dbReference type="InterPro" id="IPR003660">
    <property type="entry name" value="HAMP_dom"/>
</dbReference>
<dbReference type="GO" id="GO:0000155">
    <property type="term" value="F:phosphorelay sensor kinase activity"/>
    <property type="evidence" value="ECO:0007669"/>
    <property type="project" value="InterPro"/>
</dbReference>
<dbReference type="EC" id="2.7.13.3" evidence="3"/>
<evidence type="ECO:0000256" key="7">
    <source>
        <dbReference type="ARBA" id="ARBA00023012"/>
    </source>
</evidence>
<dbReference type="Gene3D" id="6.10.340.10">
    <property type="match status" value="1"/>
</dbReference>
<evidence type="ECO:0000256" key="8">
    <source>
        <dbReference type="SAM" id="Phobius"/>
    </source>
</evidence>
<evidence type="ECO:0000256" key="2">
    <source>
        <dbReference type="ARBA" id="ARBA00004370"/>
    </source>
</evidence>
<name>A0AA95GJM2_9GAMM</name>
<dbReference type="CDD" id="cd06225">
    <property type="entry name" value="HAMP"/>
    <property type="match status" value="1"/>
</dbReference>
<dbReference type="PRINTS" id="PR00344">
    <property type="entry name" value="BCTRLSENSOR"/>
</dbReference>
<dbReference type="NCBIfam" id="NF007837">
    <property type="entry name" value="PRK10549.1"/>
    <property type="match status" value="1"/>
</dbReference>
<dbReference type="CDD" id="cd00082">
    <property type="entry name" value="HisKA"/>
    <property type="match status" value="1"/>
</dbReference>
<dbReference type="PROSITE" id="PS50885">
    <property type="entry name" value="HAMP"/>
    <property type="match status" value="1"/>
</dbReference>
<keyword evidence="8" id="KW-0472">Membrane</keyword>
<dbReference type="InterPro" id="IPR050351">
    <property type="entry name" value="BphY/WalK/GraS-like"/>
</dbReference>
<dbReference type="InterPro" id="IPR004358">
    <property type="entry name" value="Sig_transdc_His_kin-like_C"/>
</dbReference>
<keyword evidence="8" id="KW-0812">Transmembrane</keyword>
<evidence type="ECO:0000256" key="4">
    <source>
        <dbReference type="ARBA" id="ARBA00022553"/>
    </source>
</evidence>
<evidence type="ECO:0000256" key="1">
    <source>
        <dbReference type="ARBA" id="ARBA00000085"/>
    </source>
</evidence>
<sequence length="467" mass="53029">MKIHFSGVTSKLFFAIFALCLLIVFTMHWGIRLTFEQGFIGYIKQTNELRTSLIAQALTEQYQQTGNWTFLQHNGRAVTRIINTLEQENFLPTQSSTKSWRTQVWIVDHNMERLSGSGKLPTVSEDIIQKPVKYHNQVVGWVMSNAADKISREADINFDRQQHITSSLVTMFSLLLALITTFLLARNFLKPIKHIVEGTHQLTTGNFAVRVRNSSRDELGQLAKDFNQLASTLEKNEHMRRDYMADISHELRTPLAILRGELEAIQDGVRPLSVSTLHSLLAETNILIKLVNDLHQLSLSDRGSLVYRKKNINLVQQIELAISSYHSRFIDKQITLNITLPNKITLNADPDRLAQLWHNLLENSLRYTHSPGSLVIQGYVSQQRFYLIWQDSAPGLLDYQYPYIFERFYRVENSRNRASGGSGLGLAICYNIVEAHGGKIIASASSLGGVKISIELPLDNNHKSQSV</sequence>
<comment type="catalytic activity">
    <reaction evidence="1">
        <text>ATP + protein L-histidine = ADP + protein N-phospho-L-histidine.</text>
        <dbReference type="EC" id="2.7.13.3"/>
    </reaction>
</comment>
<dbReference type="GO" id="GO:0005886">
    <property type="term" value="C:plasma membrane"/>
    <property type="evidence" value="ECO:0007669"/>
    <property type="project" value="TreeGrafter"/>
</dbReference>
<dbReference type="GO" id="GO:0016036">
    <property type="term" value="P:cellular response to phosphate starvation"/>
    <property type="evidence" value="ECO:0007669"/>
    <property type="project" value="TreeGrafter"/>
</dbReference>
<dbReference type="InterPro" id="IPR003661">
    <property type="entry name" value="HisK_dim/P_dom"/>
</dbReference>
<keyword evidence="5 11" id="KW-0808">Transferase</keyword>
<dbReference type="RefSeq" id="WP_280623757.1">
    <property type="nucleotide sequence ID" value="NZ_CP123504.1"/>
</dbReference>
<dbReference type="SUPFAM" id="SSF158472">
    <property type="entry name" value="HAMP domain-like"/>
    <property type="match status" value="1"/>
</dbReference>
<dbReference type="FunFam" id="1.10.287.130:FF:000014">
    <property type="entry name" value="Signal transduction histidine-protein kinase BaeS"/>
    <property type="match status" value="1"/>
</dbReference>
<keyword evidence="8" id="KW-1133">Transmembrane helix</keyword>
<keyword evidence="4" id="KW-0597">Phosphoprotein</keyword>
<evidence type="ECO:0000256" key="5">
    <source>
        <dbReference type="ARBA" id="ARBA00022679"/>
    </source>
</evidence>
<dbReference type="SMART" id="SM00304">
    <property type="entry name" value="HAMP"/>
    <property type="match status" value="1"/>
</dbReference>
<proteinExistence type="predicted"/>
<dbReference type="Gene3D" id="1.10.287.130">
    <property type="match status" value="1"/>
</dbReference>
<feature type="transmembrane region" description="Helical" evidence="8">
    <location>
        <begin position="12"/>
        <end position="31"/>
    </location>
</feature>
<dbReference type="GO" id="GO:0004721">
    <property type="term" value="F:phosphoprotein phosphatase activity"/>
    <property type="evidence" value="ECO:0007669"/>
    <property type="project" value="TreeGrafter"/>
</dbReference>
<evidence type="ECO:0000259" key="10">
    <source>
        <dbReference type="PROSITE" id="PS50885"/>
    </source>
</evidence>
<evidence type="ECO:0000256" key="3">
    <source>
        <dbReference type="ARBA" id="ARBA00012438"/>
    </source>
</evidence>
<dbReference type="Pfam" id="PF02518">
    <property type="entry name" value="HATPase_c"/>
    <property type="match status" value="1"/>
</dbReference>
<gene>
    <name evidence="11" type="primary">baeS</name>
    <name evidence="11" type="ORF">QE210_09655</name>
</gene>
<protein>
    <recommendedName>
        <fullName evidence="3">histidine kinase</fullName>
        <ecNumber evidence="3">2.7.13.3</ecNumber>
    </recommendedName>
</protein>
<dbReference type="AlphaFoldDB" id="A0AA95GJM2"/>
<dbReference type="InterPro" id="IPR003594">
    <property type="entry name" value="HATPase_dom"/>
</dbReference>
<keyword evidence="6 11" id="KW-0418">Kinase</keyword>
<dbReference type="NCBIfam" id="NF012163">
    <property type="entry name" value="BaeS_SmeS"/>
    <property type="match status" value="1"/>
</dbReference>
<dbReference type="PANTHER" id="PTHR45453:SF1">
    <property type="entry name" value="PHOSPHATE REGULON SENSOR PROTEIN PHOR"/>
    <property type="match status" value="1"/>
</dbReference>
<keyword evidence="7" id="KW-0902">Two-component regulatory system</keyword>
<comment type="subcellular location">
    <subcellularLocation>
        <location evidence="2">Membrane</location>
    </subcellularLocation>
</comment>
<dbReference type="PANTHER" id="PTHR45453">
    <property type="entry name" value="PHOSPHATE REGULON SENSOR PROTEIN PHOR"/>
    <property type="match status" value="1"/>
</dbReference>
<organism evidence="11 12">
    <name type="scientific">Arsenophonus nasoniae</name>
    <name type="common">son-killer infecting Nasonia vitripennis</name>
    <dbReference type="NCBI Taxonomy" id="638"/>
    <lineage>
        <taxon>Bacteria</taxon>
        <taxon>Pseudomonadati</taxon>
        <taxon>Pseudomonadota</taxon>
        <taxon>Gammaproteobacteria</taxon>
        <taxon>Enterobacterales</taxon>
        <taxon>Morganellaceae</taxon>
        <taxon>Arsenophonus</taxon>
    </lineage>
</organism>
<dbReference type="SUPFAM" id="SSF47384">
    <property type="entry name" value="Homodimeric domain of signal transducing histidine kinase"/>
    <property type="match status" value="1"/>
</dbReference>